<protein>
    <submittedName>
        <fullName evidence="2">DUF1998 domain-containing protein</fullName>
    </submittedName>
</protein>
<dbReference type="Pfam" id="PF09369">
    <property type="entry name" value="MZB"/>
    <property type="match status" value="1"/>
</dbReference>
<dbReference type="EMBL" id="DRMH01000075">
    <property type="protein sequence ID" value="HFC97911.1"/>
    <property type="molecule type" value="Genomic_DNA"/>
</dbReference>
<feature type="domain" description="MrfA-like Zn-binding" evidence="1">
    <location>
        <begin position="2"/>
        <end position="46"/>
    </location>
</feature>
<dbReference type="InterPro" id="IPR018973">
    <property type="entry name" value="MZB"/>
</dbReference>
<dbReference type="AlphaFoldDB" id="A0A7C3CKC3"/>
<comment type="caution">
    <text evidence="2">The sequence shown here is derived from an EMBL/GenBank/DDBJ whole genome shotgun (WGS) entry which is preliminary data.</text>
</comment>
<evidence type="ECO:0000313" key="2">
    <source>
        <dbReference type="EMBL" id="HFC97911.1"/>
    </source>
</evidence>
<dbReference type="Gene3D" id="3.40.960.10">
    <property type="entry name" value="VSR Endonuclease"/>
    <property type="match status" value="1"/>
</dbReference>
<proteinExistence type="predicted"/>
<reference evidence="2" key="1">
    <citation type="journal article" date="2020" name="mSystems">
        <title>Genome- and Community-Level Interaction Insights into Carbon Utilization and Element Cycling Functions of Hydrothermarchaeota in Hydrothermal Sediment.</title>
        <authorList>
            <person name="Zhou Z."/>
            <person name="Liu Y."/>
            <person name="Xu W."/>
            <person name="Pan J."/>
            <person name="Luo Z.H."/>
            <person name="Li M."/>
        </authorList>
    </citation>
    <scope>NUCLEOTIDE SEQUENCE [LARGE SCALE GENOMIC DNA]</scope>
    <source>
        <strain evidence="2">HyVt-483</strain>
    </source>
</reference>
<feature type="non-terminal residue" evidence="2">
    <location>
        <position position="1"/>
    </location>
</feature>
<sequence>KLVFYDPIPGGTGFLPLILKFWSDIVLSAKVAIEQCDCEEACYNCLLHYRNQPYHHLMSRSQALALMEDLLPWQKEHDIPPHYVEVDIDEEQLESPAEERFLKILEKRGFPAPVPQFEVVLGGTQKTIADFAYPDQRILIYIDGLSEGIHGNPVRRQKDKLLRAKAQVKGYRILEIPAEALHDKKTMLADYLDILSDYLA</sequence>
<dbReference type="Proteomes" id="UP000886043">
    <property type="component" value="Unassembled WGS sequence"/>
</dbReference>
<accession>A0A7C3CKC3</accession>
<organism evidence="2">
    <name type="scientific">Thermosulfurimonas dismutans</name>
    <dbReference type="NCBI Taxonomy" id="999894"/>
    <lineage>
        <taxon>Bacteria</taxon>
        <taxon>Pseudomonadati</taxon>
        <taxon>Thermodesulfobacteriota</taxon>
        <taxon>Thermodesulfobacteria</taxon>
        <taxon>Thermodesulfobacteriales</taxon>
        <taxon>Thermodesulfobacteriaceae</taxon>
        <taxon>Thermosulfurimonas</taxon>
    </lineage>
</organism>
<evidence type="ECO:0000259" key="1">
    <source>
        <dbReference type="Pfam" id="PF09369"/>
    </source>
</evidence>
<name>A0A7C3CKC3_9BACT</name>
<gene>
    <name evidence="2" type="ORF">ENJ40_05585</name>
</gene>